<gene>
    <name evidence="2" type="ORF">GCM10022392_06510</name>
</gene>
<dbReference type="InterPro" id="IPR012337">
    <property type="entry name" value="RNaseH-like_sf"/>
</dbReference>
<dbReference type="GO" id="GO:0004527">
    <property type="term" value="F:exonuclease activity"/>
    <property type="evidence" value="ECO:0007669"/>
    <property type="project" value="UniProtKB-KW"/>
</dbReference>
<keyword evidence="2" id="KW-0269">Exonuclease</keyword>
<keyword evidence="2" id="KW-0378">Hydrolase</keyword>
<keyword evidence="3" id="KW-1185">Reference proteome</keyword>
<dbReference type="InterPro" id="IPR013520">
    <property type="entry name" value="Ribonucl_H"/>
</dbReference>
<dbReference type="PROSITE" id="PS50164">
    <property type="entry name" value="GIY_YIG"/>
    <property type="match status" value="1"/>
</dbReference>
<dbReference type="InterPro" id="IPR036397">
    <property type="entry name" value="RNaseH_sf"/>
</dbReference>
<dbReference type="EMBL" id="BAABCV010000002">
    <property type="protein sequence ID" value="GAA4088045.1"/>
    <property type="molecule type" value="Genomic_DNA"/>
</dbReference>
<reference evidence="3" key="1">
    <citation type="journal article" date="2019" name="Int. J. Syst. Evol. Microbiol.">
        <title>The Global Catalogue of Microorganisms (GCM) 10K type strain sequencing project: providing services to taxonomists for standard genome sequencing and annotation.</title>
        <authorList>
            <consortium name="The Broad Institute Genomics Platform"/>
            <consortium name="The Broad Institute Genome Sequencing Center for Infectious Disease"/>
            <person name="Wu L."/>
            <person name="Ma J."/>
        </authorList>
    </citation>
    <scope>NUCLEOTIDE SEQUENCE [LARGE SCALE GENOMIC DNA]</scope>
    <source>
        <strain evidence="3">JCM 17085</strain>
    </source>
</reference>
<dbReference type="Proteomes" id="UP001500841">
    <property type="component" value="Unassembled WGS sequence"/>
</dbReference>
<dbReference type="Gene3D" id="3.30.420.10">
    <property type="entry name" value="Ribonuclease H-like superfamily/Ribonuclease H"/>
    <property type="match status" value="1"/>
</dbReference>
<dbReference type="SUPFAM" id="SSF53098">
    <property type="entry name" value="Ribonuclease H-like"/>
    <property type="match status" value="1"/>
</dbReference>
<proteinExistence type="predicted"/>
<dbReference type="RefSeq" id="WP_345101010.1">
    <property type="nucleotide sequence ID" value="NZ_BAABCV010000002.1"/>
</dbReference>
<dbReference type="CDD" id="cd06127">
    <property type="entry name" value="DEDDh"/>
    <property type="match status" value="1"/>
</dbReference>
<dbReference type="CDD" id="cd10434">
    <property type="entry name" value="GIY-YIG_UvrC_Cho"/>
    <property type="match status" value="1"/>
</dbReference>
<dbReference type="PANTHER" id="PTHR30231:SF41">
    <property type="entry name" value="DNA POLYMERASE III SUBUNIT EPSILON"/>
    <property type="match status" value="1"/>
</dbReference>
<sequence length="454" mass="51939">MYAIVDIETTGGHASANGITEIAICLHDGKKITRRFNTLVNPRREIPIYIRALTGITNEMVAEAPPFEDVAADIYHLLHGKIFIAHNVNFDYSFVRYHLSQAGYELQCNKLCTVRLGRKILPGLPSYSLGKLCRHLGIDNESRHRAMGDCEATAELFSLLMRNDRADHIKQALKQNSKEQVLPPHLPKKVVQELPDAPGVYYFHDQKGKVIYVGKAKNIRKRVNSHFTGNNPGQQRQEFLKNIHQITHQVCGTELIAFVLEAVEIKRLWPKYNRSLKRFEHAYGLYMFEDQRGYIRLAVDKYRKYTGALYTCNTMVEGRAILNQLIEIFDLCPKLCFIQNNTETCMGIARDQCACTGVEPAEIYNMKVNLAIAELNKALPTFAIRDEGRTDDEHSCILVEKGKFYGIGYISHYFQVENLQQLKDYITPYPGNDYIKNLVANYAEKFPHRKVVFG</sequence>
<dbReference type="Pfam" id="PF00929">
    <property type="entry name" value="RNase_T"/>
    <property type="match status" value="1"/>
</dbReference>
<keyword evidence="2" id="KW-0540">Nuclease</keyword>
<name>A0ABP7WG49_9SPHI</name>
<feature type="domain" description="GIY-YIG" evidence="1">
    <location>
        <begin position="196"/>
        <end position="274"/>
    </location>
</feature>
<protein>
    <submittedName>
        <fullName evidence="2">Exonuclease domain-containing protein</fullName>
    </submittedName>
</protein>
<dbReference type="InterPro" id="IPR000305">
    <property type="entry name" value="GIY-YIG_endonuc"/>
</dbReference>
<evidence type="ECO:0000313" key="2">
    <source>
        <dbReference type="EMBL" id="GAA4088045.1"/>
    </source>
</evidence>
<accession>A0ABP7WG49</accession>
<dbReference type="Pfam" id="PF01541">
    <property type="entry name" value="GIY-YIG"/>
    <property type="match status" value="1"/>
</dbReference>
<dbReference type="InterPro" id="IPR035901">
    <property type="entry name" value="GIY-YIG_endonuc_sf"/>
</dbReference>
<dbReference type="SUPFAM" id="SSF82771">
    <property type="entry name" value="GIY-YIG endonuclease"/>
    <property type="match status" value="1"/>
</dbReference>
<evidence type="ECO:0000259" key="1">
    <source>
        <dbReference type="PROSITE" id="PS50164"/>
    </source>
</evidence>
<evidence type="ECO:0000313" key="3">
    <source>
        <dbReference type="Proteomes" id="UP001500841"/>
    </source>
</evidence>
<dbReference type="Gene3D" id="3.40.1440.10">
    <property type="entry name" value="GIY-YIG endonuclease"/>
    <property type="match status" value="1"/>
</dbReference>
<dbReference type="NCBIfam" id="TIGR00573">
    <property type="entry name" value="dnaq"/>
    <property type="match status" value="1"/>
</dbReference>
<organism evidence="2 3">
    <name type="scientific">Mucilaginibacter panaciglaebae</name>
    <dbReference type="NCBI Taxonomy" id="502331"/>
    <lineage>
        <taxon>Bacteria</taxon>
        <taxon>Pseudomonadati</taxon>
        <taxon>Bacteroidota</taxon>
        <taxon>Sphingobacteriia</taxon>
        <taxon>Sphingobacteriales</taxon>
        <taxon>Sphingobacteriaceae</taxon>
        <taxon>Mucilaginibacter</taxon>
    </lineage>
</organism>
<dbReference type="InterPro" id="IPR047296">
    <property type="entry name" value="GIY-YIG_UvrC_Cho"/>
</dbReference>
<dbReference type="InterPro" id="IPR006054">
    <property type="entry name" value="DnaQ"/>
</dbReference>
<dbReference type="SMART" id="SM00465">
    <property type="entry name" value="GIYc"/>
    <property type="match status" value="1"/>
</dbReference>
<dbReference type="SMART" id="SM00479">
    <property type="entry name" value="EXOIII"/>
    <property type="match status" value="1"/>
</dbReference>
<dbReference type="PANTHER" id="PTHR30231">
    <property type="entry name" value="DNA POLYMERASE III SUBUNIT EPSILON"/>
    <property type="match status" value="1"/>
</dbReference>
<comment type="caution">
    <text evidence="2">The sequence shown here is derived from an EMBL/GenBank/DDBJ whole genome shotgun (WGS) entry which is preliminary data.</text>
</comment>